<organism evidence="2">
    <name type="scientific">marine sediment metagenome</name>
    <dbReference type="NCBI Taxonomy" id="412755"/>
    <lineage>
        <taxon>unclassified sequences</taxon>
        <taxon>metagenomes</taxon>
        <taxon>ecological metagenomes</taxon>
    </lineage>
</organism>
<comment type="caution">
    <text evidence="2">The sequence shown here is derived from an EMBL/GenBank/DDBJ whole genome shotgun (WGS) entry which is preliminary data.</text>
</comment>
<name>A0A0F9TA09_9ZZZZ</name>
<reference evidence="2" key="1">
    <citation type="journal article" date="2015" name="Nature">
        <title>Complex archaea that bridge the gap between prokaryotes and eukaryotes.</title>
        <authorList>
            <person name="Spang A."/>
            <person name="Saw J.H."/>
            <person name="Jorgensen S.L."/>
            <person name="Zaremba-Niedzwiedzka K."/>
            <person name="Martijn J."/>
            <person name="Lind A.E."/>
            <person name="van Eijk R."/>
            <person name="Schleper C."/>
            <person name="Guy L."/>
            <person name="Ettema T.J."/>
        </authorList>
    </citation>
    <scope>NUCLEOTIDE SEQUENCE</scope>
</reference>
<dbReference type="EMBL" id="LAZR01000300">
    <property type="protein sequence ID" value="KKN76044.1"/>
    <property type="molecule type" value="Genomic_DNA"/>
</dbReference>
<accession>A0A0F9TA09</accession>
<feature type="compositionally biased region" description="Polar residues" evidence="1">
    <location>
        <begin position="125"/>
        <end position="134"/>
    </location>
</feature>
<evidence type="ECO:0000313" key="2">
    <source>
        <dbReference type="EMBL" id="KKN76044.1"/>
    </source>
</evidence>
<protein>
    <submittedName>
        <fullName evidence="2">Uncharacterized protein</fullName>
    </submittedName>
</protein>
<dbReference type="AlphaFoldDB" id="A0A0F9TA09"/>
<proteinExistence type="predicted"/>
<sequence>MEETQENQRTQQDIDDELMQIQQDMAEEQGGIGAQTAKARDSQLKLFRDILNTDDSKKVANLTEKELGTPRMDVRSALSLALFCETQHLYPLSVMFEQEAEITVATSMGKRGKFLETIVTQIKKQFQTRGTTDQPNKKRWFQKRTSEGEGQQ</sequence>
<evidence type="ECO:0000256" key="1">
    <source>
        <dbReference type="SAM" id="MobiDB-lite"/>
    </source>
</evidence>
<feature type="region of interest" description="Disordered" evidence="1">
    <location>
        <begin position="125"/>
        <end position="152"/>
    </location>
</feature>
<gene>
    <name evidence="2" type="ORF">LCGC14_0374340</name>
</gene>